<accession>A0A0V8QEU7</accession>
<sequence>MKKSTQKIIYTVLLMSILAVAIIYAYFQMTGKKEEQVPKTKVEKLIHRNLEGNYPATPREVMKVYGELTKYLYNGNEEKKMSDEQFEALFDQVRILYSEELLEENPREVQLERLKMDVADYKKMSKTIMSYNVQQSSQIEFGELNGSEVAKVVVSFTTKASGEQPAKTYERFLLQADANERWKIVGWEQISGEGLE</sequence>
<protein>
    <submittedName>
        <fullName evidence="2">Uncharacterized protein</fullName>
    </submittedName>
</protein>
<dbReference type="EMBL" id="LNAM01000166">
    <property type="protein sequence ID" value="KSV58585.1"/>
    <property type="molecule type" value="Genomic_DNA"/>
</dbReference>
<name>A0A0V8QEU7_9FIRM</name>
<comment type="caution">
    <text evidence="2">The sequence shown here is derived from an EMBL/GenBank/DDBJ whole genome shotgun (WGS) entry which is preliminary data.</text>
</comment>
<dbReference type="Proteomes" id="UP000054874">
    <property type="component" value="Unassembled WGS sequence"/>
</dbReference>
<evidence type="ECO:0000313" key="3">
    <source>
        <dbReference type="Proteomes" id="UP000054874"/>
    </source>
</evidence>
<keyword evidence="3" id="KW-1185">Reference proteome</keyword>
<keyword evidence="1" id="KW-0812">Transmembrane</keyword>
<dbReference type="Pfam" id="PF20462">
    <property type="entry name" value="DUF6715"/>
    <property type="match status" value="1"/>
</dbReference>
<dbReference type="OrthoDB" id="9795825at2"/>
<organism evidence="2 3">
    <name type="scientific">Acetivibrio ethanolgignens</name>
    <dbReference type="NCBI Taxonomy" id="290052"/>
    <lineage>
        <taxon>Bacteria</taxon>
        <taxon>Bacillati</taxon>
        <taxon>Bacillota</taxon>
        <taxon>Clostridia</taxon>
        <taxon>Eubacteriales</taxon>
        <taxon>Oscillospiraceae</taxon>
        <taxon>Acetivibrio</taxon>
    </lineage>
</organism>
<dbReference type="STRING" id="290052.ASU35_12300"/>
<dbReference type="InterPro" id="IPR046563">
    <property type="entry name" value="DUF6715"/>
</dbReference>
<keyword evidence="1" id="KW-0472">Membrane</keyword>
<evidence type="ECO:0000256" key="1">
    <source>
        <dbReference type="SAM" id="Phobius"/>
    </source>
</evidence>
<keyword evidence="1" id="KW-1133">Transmembrane helix</keyword>
<reference evidence="2 3" key="1">
    <citation type="submission" date="2015-11" db="EMBL/GenBank/DDBJ databases">
        <title>Butyribacter intestini gen. nov., sp. nov., a butyric acid-producing bacterium of the family Lachnospiraceae isolated from the human faeces.</title>
        <authorList>
            <person name="Zou Y."/>
            <person name="Xue W."/>
            <person name="Luo G."/>
            <person name="Lv M."/>
        </authorList>
    </citation>
    <scope>NUCLEOTIDE SEQUENCE [LARGE SCALE GENOMIC DNA]</scope>
    <source>
        <strain evidence="2 3">ACET-33324</strain>
    </source>
</reference>
<dbReference type="AlphaFoldDB" id="A0A0V8QEU7"/>
<evidence type="ECO:0000313" key="2">
    <source>
        <dbReference type="EMBL" id="KSV58585.1"/>
    </source>
</evidence>
<gene>
    <name evidence="2" type="ORF">ASU35_12300</name>
</gene>
<proteinExistence type="predicted"/>
<dbReference type="RefSeq" id="WP_058353197.1">
    <property type="nucleotide sequence ID" value="NZ_CABMMD010000166.1"/>
</dbReference>
<feature type="transmembrane region" description="Helical" evidence="1">
    <location>
        <begin position="7"/>
        <end position="27"/>
    </location>
</feature>